<dbReference type="GO" id="GO:0001228">
    <property type="term" value="F:DNA-binding transcription activator activity, RNA polymerase II-specific"/>
    <property type="evidence" value="ECO:0007669"/>
    <property type="project" value="TreeGrafter"/>
</dbReference>
<evidence type="ECO:0000259" key="2">
    <source>
        <dbReference type="PROSITE" id="PS50048"/>
    </source>
</evidence>
<organism evidence="3 4">
    <name type="scientific">Lophiotrema nucula</name>
    <dbReference type="NCBI Taxonomy" id="690887"/>
    <lineage>
        <taxon>Eukaryota</taxon>
        <taxon>Fungi</taxon>
        <taxon>Dikarya</taxon>
        <taxon>Ascomycota</taxon>
        <taxon>Pezizomycotina</taxon>
        <taxon>Dothideomycetes</taxon>
        <taxon>Pleosporomycetidae</taxon>
        <taxon>Pleosporales</taxon>
        <taxon>Lophiotremataceae</taxon>
        <taxon>Lophiotrema</taxon>
    </lineage>
</organism>
<accession>A0A6A5ZNR5</accession>
<dbReference type="OrthoDB" id="416217at2759"/>
<evidence type="ECO:0000256" key="1">
    <source>
        <dbReference type="ARBA" id="ARBA00023242"/>
    </source>
</evidence>
<dbReference type="InterPro" id="IPR036864">
    <property type="entry name" value="Zn2-C6_fun-type_DNA-bd_sf"/>
</dbReference>
<reference evidence="3" key="1">
    <citation type="journal article" date="2020" name="Stud. Mycol.">
        <title>101 Dothideomycetes genomes: a test case for predicting lifestyles and emergence of pathogens.</title>
        <authorList>
            <person name="Haridas S."/>
            <person name="Albert R."/>
            <person name="Binder M."/>
            <person name="Bloem J."/>
            <person name="Labutti K."/>
            <person name="Salamov A."/>
            <person name="Andreopoulos B."/>
            <person name="Baker S."/>
            <person name="Barry K."/>
            <person name="Bills G."/>
            <person name="Bluhm B."/>
            <person name="Cannon C."/>
            <person name="Castanera R."/>
            <person name="Culley D."/>
            <person name="Daum C."/>
            <person name="Ezra D."/>
            <person name="Gonzalez J."/>
            <person name="Henrissat B."/>
            <person name="Kuo A."/>
            <person name="Liang C."/>
            <person name="Lipzen A."/>
            <person name="Lutzoni F."/>
            <person name="Magnuson J."/>
            <person name="Mondo S."/>
            <person name="Nolan M."/>
            <person name="Ohm R."/>
            <person name="Pangilinan J."/>
            <person name="Park H.-J."/>
            <person name="Ramirez L."/>
            <person name="Alfaro M."/>
            <person name="Sun H."/>
            <person name="Tritt A."/>
            <person name="Yoshinaga Y."/>
            <person name="Zwiers L.-H."/>
            <person name="Turgeon B."/>
            <person name="Goodwin S."/>
            <person name="Spatafora J."/>
            <person name="Crous P."/>
            <person name="Grigoriev I."/>
        </authorList>
    </citation>
    <scope>NUCLEOTIDE SEQUENCE</scope>
    <source>
        <strain evidence="3">CBS 627.86</strain>
    </source>
</reference>
<dbReference type="CDD" id="cd00067">
    <property type="entry name" value="GAL4"/>
    <property type="match status" value="1"/>
</dbReference>
<proteinExistence type="predicted"/>
<evidence type="ECO:0000313" key="3">
    <source>
        <dbReference type="EMBL" id="KAF2121079.1"/>
    </source>
</evidence>
<dbReference type="PROSITE" id="PS50048">
    <property type="entry name" value="ZN2_CY6_FUNGAL_2"/>
    <property type="match status" value="1"/>
</dbReference>
<protein>
    <recommendedName>
        <fullName evidence="2">Zn(2)-C6 fungal-type domain-containing protein</fullName>
    </recommendedName>
</protein>
<evidence type="ECO:0000313" key="4">
    <source>
        <dbReference type="Proteomes" id="UP000799770"/>
    </source>
</evidence>
<dbReference type="InterPro" id="IPR001138">
    <property type="entry name" value="Zn2Cys6_DnaBD"/>
</dbReference>
<dbReference type="Gene3D" id="4.10.240.10">
    <property type="entry name" value="Zn(2)-C6 fungal-type DNA-binding domain"/>
    <property type="match status" value="1"/>
</dbReference>
<dbReference type="SUPFAM" id="SSF57701">
    <property type="entry name" value="Zn2/Cys6 DNA-binding domain"/>
    <property type="match status" value="1"/>
</dbReference>
<sequence>MAPETRSRAPFTRTRKIHQKSRKGCFECKRRRVKCDEGKPSCMRCVSSLDKCIYPAAPQYAVNDLRVEVRLPSPPCSNPSSSPNAFSQPKVSPLVDQASDYGRNAAADFERWSEPALYEHYLKHTSFTLSHCPQDQEALQIGMPALALQSETVYHSMLAISAACVGCDMIAKHPSPSTNAVTDVLMTGYRHYNSASEKMRDSLSQPDALQKPDPLLASALLLIPFATSSQQINHWISSRSDKQESIRLLSTTPRDVIVIMNGIRMTLQSLEHGSMSPAFGHSPATDFDIEHQLGLLSNALDPQASPARSRNHAMYSIVATTSEKATSRLQSRIESAGFYYNDGPYESLSPCSAAFKILKNIRNSTFATPTPFSATSLAELPRDELETVELVLEPRSSPWVRAFADRCANPQPTGLLTRYFLNFLVRAPQAYLDIVLPLLDKRLEVPGTTTSDNLTQEQALALDIYAHWSVFMFLVEDESWWIGDLPAVTLTGMINRYGDDFVTRLGYEDWWPGSMLKILKETRQYR</sequence>
<dbReference type="InterPro" id="IPR021858">
    <property type="entry name" value="Fun_TF"/>
</dbReference>
<dbReference type="AlphaFoldDB" id="A0A6A5ZNR5"/>
<dbReference type="InterPro" id="IPR053157">
    <property type="entry name" value="Sterol_Uptake_Regulator"/>
</dbReference>
<dbReference type="GO" id="GO:0008270">
    <property type="term" value="F:zinc ion binding"/>
    <property type="evidence" value="ECO:0007669"/>
    <property type="project" value="InterPro"/>
</dbReference>
<feature type="domain" description="Zn(2)-C6 fungal-type" evidence="2">
    <location>
        <begin position="24"/>
        <end position="54"/>
    </location>
</feature>
<dbReference type="PANTHER" id="PTHR47784">
    <property type="entry name" value="STEROL UPTAKE CONTROL PROTEIN 2"/>
    <property type="match status" value="1"/>
</dbReference>
<keyword evidence="1" id="KW-0539">Nucleus</keyword>
<dbReference type="Pfam" id="PF00172">
    <property type="entry name" value="Zn_clus"/>
    <property type="match status" value="1"/>
</dbReference>
<gene>
    <name evidence="3" type="ORF">BDV96DRAFT_640489</name>
</gene>
<dbReference type="EMBL" id="ML977312">
    <property type="protein sequence ID" value="KAF2121079.1"/>
    <property type="molecule type" value="Genomic_DNA"/>
</dbReference>
<dbReference type="Proteomes" id="UP000799770">
    <property type="component" value="Unassembled WGS sequence"/>
</dbReference>
<name>A0A6A5ZNR5_9PLEO</name>
<dbReference type="SMART" id="SM00066">
    <property type="entry name" value="GAL4"/>
    <property type="match status" value="1"/>
</dbReference>
<dbReference type="Pfam" id="PF11951">
    <property type="entry name" value="Fungal_trans_2"/>
    <property type="match status" value="1"/>
</dbReference>
<dbReference type="PROSITE" id="PS00463">
    <property type="entry name" value="ZN2_CY6_FUNGAL_1"/>
    <property type="match status" value="1"/>
</dbReference>
<keyword evidence="4" id="KW-1185">Reference proteome</keyword>
<dbReference type="PANTHER" id="PTHR47784:SF5">
    <property type="entry name" value="STEROL UPTAKE CONTROL PROTEIN 2"/>
    <property type="match status" value="1"/>
</dbReference>